<evidence type="ECO:0000313" key="2">
    <source>
        <dbReference type="Proteomes" id="UP001367508"/>
    </source>
</evidence>
<comment type="caution">
    <text evidence="1">The sequence shown here is derived from an EMBL/GenBank/DDBJ whole genome shotgun (WGS) entry which is preliminary data.</text>
</comment>
<accession>A0AAN9L847</accession>
<sequence length="83" mass="9355">MAFIHVDESKKLVPCDMEAEVTRSYGSHAIRPYDHVKEESFRCDRSNGLKVGGKGVPEFTAKARAFQSKQGNHETQYGARRRG</sequence>
<protein>
    <submittedName>
        <fullName evidence="1">Uncharacterized protein</fullName>
    </submittedName>
</protein>
<evidence type="ECO:0000313" key="1">
    <source>
        <dbReference type="EMBL" id="KAK7328493.1"/>
    </source>
</evidence>
<dbReference type="AlphaFoldDB" id="A0AAN9L847"/>
<dbReference type="EMBL" id="JAYMYQ010000005">
    <property type="protein sequence ID" value="KAK7328493.1"/>
    <property type="molecule type" value="Genomic_DNA"/>
</dbReference>
<proteinExistence type="predicted"/>
<dbReference type="Proteomes" id="UP001367508">
    <property type="component" value="Unassembled WGS sequence"/>
</dbReference>
<organism evidence="1 2">
    <name type="scientific">Canavalia gladiata</name>
    <name type="common">Sword bean</name>
    <name type="synonym">Dolichos gladiatus</name>
    <dbReference type="NCBI Taxonomy" id="3824"/>
    <lineage>
        <taxon>Eukaryota</taxon>
        <taxon>Viridiplantae</taxon>
        <taxon>Streptophyta</taxon>
        <taxon>Embryophyta</taxon>
        <taxon>Tracheophyta</taxon>
        <taxon>Spermatophyta</taxon>
        <taxon>Magnoliopsida</taxon>
        <taxon>eudicotyledons</taxon>
        <taxon>Gunneridae</taxon>
        <taxon>Pentapetalae</taxon>
        <taxon>rosids</taxon>
        <taxon>fabids</taxon>
        <taxon>Fabales</taxon>
        <taxon>Fabaceae</taxon>
        <taxon>Papilionoideae</taxon>
        <taxon>50 kb inversion clade</taxon>
        <taxon>NPAAA clade</taxon>
        <taxon>indigoferoid/millettioid clade</taxon>
        <taxon>Phaseoleae</taxon>
        <taxon>Canavalia</taxon>
    </lineage>
</organism>
<keyword evidence="2" id="KW-1185">Reference proteome</keyword>
<gene>
    <name evidence="1" type="ORF">VNO77_22602</name>
</gene>
<name>A0AAN9L847_CANGL</name>
<reference evidence="1 2" key="1">
    <citation type="submission" date="2024-01" db="EMBL/GenBank/DDBJ databases">
        <title>The genomes of 5 underutilized Papilionoideae crops provide insights into root nodulation and disease resistanc.</title>
        <authorList>
            <person name="Jiang F."/>
        </authorList>
    </citation>
    <scope>NUCLEOTIDE SEQUENCE [LARGE SCALE GENOMIC DNA]</scope>
    <source>
        <strain evidence="1">LVBAO_FW01</strain>
        <tissue evidence="1">Leaves</tissue>
    </source>
</reference>